<sequence>MMCGFVVAVNAPAQQMDRKLSAAARLLAHRGPDDEAFFVSPRFAAGFRRLSIIDLSNDARQPMADDSGRYRIVFNGEIYNYRELRRELEQHGWKFRTRSDTEVLLTAYRAWGEDCLPRLNGMFAFLIWDATEERLFGARDRFGEKPLFYAEDGGAVYLASEIKALFPLLGRPAEPHLGAMRRYVVDKWSDHSAQTFYRGIFSVPAAHAVTVRGGRVATRRYWRLEAARVAVDRDVVGQFRELFLDAVRLRMRADVPVGTCLSGGLDSGSIVCSIPRVLREAGTRYSGKSFTAAYAEYDESGFVAEVNRAGGATGHQCVPTPAGLNAIEDMLWYHDEPFHSFAAFASFEVMRLARQQGVVVLLNGQGADETLAGYSKYLSAYLLDLLLQGKLCAAWDAARGGRSLTGRGSGELLRQAAWAGVKQRLRAAKWWGKGPRTDVGAAERCGFTREFATASGLQDAPPWHEPGTGASPLHAALLQSIRVNHLPLYLRVEDRNSMAHSLESRLPFLDHRLVEFVFSVPTYWLMQHGRNKYLLREAMKGILPESVRQRGDKYGFPIPEVRWLYGDLRPEVEALLSSRLFVERGQFDAPALLEQYRREAELWRSGQADLWERRSRWFRIVSLELWQRGLTRYSATAADGRQTHERPAPGAVSGVAW</sequence>
<dbReference type="PIRSF" id="PIRSF001589">
    <property type="entry name" value="Asn_synthetase_glu-h"/>
    <property type="match status" value="1"/>
</dbReference>
<dbReference type="InterPro" id="IPR051786">
    <property type="entry name" value="ASN_synthetase/amidase"/>
</dbReference>
<dbReference type="AlphaFoldDB" id="A0A7C4QLT7"/>
<dbReference type="GO" id="GO:0006529">
    <property type="term" value="P:asparagine biosynthetic process"/>
    <property type="evidence" value="ECO:0007669"/>
    <property type="project" value="UniProtKB-KW"/>
</dbReference>
<dbReference type="InterPro" id="IPR017932">
    <property type="entry name" value="GATase_2_dom"/>
</dbReference>
<evidence type="ECO:0000256" key="3">
    <source>
        <dbReference type="ARBA" id="ARBA00012737"/>
    </source>
</evidence>
<dbReference type="Gene3D" id="3.60.20.10">
    <property type="entry name" value="Glutamine Phosphoribosylpyrophosphate, subunit 1, domain 1"/>
    <property type="match status" value="1"/>
</dbReference>
<comment type="similarity">
    <text evidence="2">Belongs to the asparagine synthetase family.</text>
</comment>
<evidence type="ECO:0000256" key="9">
    <source>
        <dbReference type="PIRSR" id="PIRSR001589-2"/>
    </source>
</evidence>
<dbReference type="Pfam" id="PF13537">
    <property type="entry name" value="GATase_7"/>
    <property type="match status" value="1"/>
</dbReference>
<dbReference type="PANTHER" id="PTHR43284">
    <property type="entry name" value="ASPARAGINE SYNTHETASE (GLUTAMINE-HYDROLYZING)"/>
    <property type="match status" value="1"/>
</dbReference>
<comment type="caution">
    <text evidence="12">The sequence shown here is derived from an EMBL/GenBank/DDBJ whole genome shotgun (WGS) entry which is preliminary data.</text>
</comment>
<dbReference type="PANTHER" id="PTHR43284:SF1">
    <property type="entry name" value="ASPARAGINE SYNTHETASE"/>
    <property type="match status" value="1"/>
</dbReference>
<evidence type="ECO:0000256" key="7">
    <source>
        <dbReference type="ARBA" id="ARBA00048741"/>
    </source>
</evidence>
<dbReference type="InterPro" id="IPR001962">
    <property type="entry name" value="Asn_synthase"/>
</dbReference>
<feature type="region of interest" description="Disordered" evidence="10">
    <location>
        <begin position="638"/>
        <end position="657"/>
    </location>
</feature>
<dbReference type="Pfam" id="PF00733">
    <property type="entry name" value="Asn_synthase"/>
    <property type="match status" value="1"/>
</dbReference>
<dbReference type="InterPro" id="IPR014729">
    <property type="entry name" value="Rossmann-like_a/b/a_fold"/>
</dbReference>
<gene>
    <name evidence="12" type="primary">asnB</name>
    <name evidence="12" type="ORF">ENS64_02665</name>
</gene>
<dbReference type="EC" id="6.3.5.4" evidence="3"/>
<dbReference type="CDD" id="cd01991">
    <property type="entry name" value="Asn_synthase_B_C"/>
    <property type="match status" value="1"/>
</dbReference>
<accession>A0A7C4QLT7</accession>
<feature type="binding site" evidence="9">
    <location>
        <position position="100"/>
    </location>
    <ligand>
        <name>L-glutamine</name>
        <dbReference type="ChEBI" id="CHEBI:58359"/>
    </ligand>
</feature>
<dbReference type="InterPro" id="IPR033738">
    <property type="entry name" value="AsnB_N"/>
</dbReference>
<dbReference type="PROSITE" id="PS51278">
    <property type="entry name" value="GATASE_TYPE_2"/>
    <property type="match status" value="1"/>
</dbReference>
<evidence type="ECO:0000256" key="5">
    <source>
        <dbReference type="ARBA" id="ARBA00022840"/>
    </source>
</evidence>
<dbReference type="InterPro" id="IPR006426">
    <property type="entry name" value="Asn_synth_AEB"/>
</dbReference>
<evidence type="ECO:0000256" key="6">
    <source>
        <dbReference type="ARBA" id="ARBA00022962"/>
    </source>
</evidence>
<evidence type="ECO:0000313" key="12">
    <source>
        <dbReference type="EMBL" id="HGT38160.1"/>
    </source>
</evidence>
<comment type="catalytic activity">
    <reaction evidence="7">
        <text>L-aspartate + L-glutamine + ATP + H2O = L-asparagine + L-glutamate + AMP + diphosphate + H(+)</text>
        <dbReference type="Rhea" id="RHEA:12228"/>
        <dbReference type="ChEBI" id="CHEBI:15377"/>
        <dbReference type="ChEBI" id="CHEBI:15378"/>
        <dbReference type="ChEBI" id="CHEBI:29985"/>
        <dbReference type="ChEBI" id="CHEBI:29991"/>
        <dbReference type="ChEBI" id="CHEBI:30616"/>
        <dbReference type="ChEBI" id="CHEBI:33019"/>
        <dbReference type="ChEBI" id="CHEBI:58048"/>
        <dbReference type="ChEBI" id="CHEBI:58359"/>
        <dbReference type="ChEBI" id="CHEBI:456215"/>
        <dbReference type="EC" id="6.3.5.4"/>
    </reaction>
</comment>
<evidence type="ECO:0000256" key="1">
    <source>
        <dbReference type="ARBA" id="ARBA00005187"/>
    </source>
</evidence>
<keyword evidence="6 8" id="KW-0315">Glutamine amidotransferase</keyword>
<organism evidence="12">
    <name type="scientific">Schlesneria paludicola</name>
    <dbReference type="NCBI Taxonomy" id="360056"/>
    <lineage>
        <taxon>Bacteria</taxon>
        <taxon>Pseudomonadati</taxon>
        <taxon>Planctomycetota</taxon>
        <taxon>Planctomycetia</taxon>
        <taxon>Planctomycetales</taxon>
        <taxon>Planctomycetaceae</taxon>
        <taxon>Schlesneria</taxon>
    </lineage>
</organism>
<comment type="pathway">
    <text evidence="1">Amino-acid biosynthesis; L-asparagine biosynthesis; L-asparagine from L-aspartate (L-Gln route): step 1/1.</text>
</comment>
<keyword evidence="5 9" id="KW-0067">ATP-binding</keyword>
<evidence type="ECO:0000256" key="10">
    <source>
        <dbReference type="SAM" id="MobiDB-lite"/>
    </source>
</evidence>
<dbReference type="NCBIfam" id="TIGR01536">
    <property type="entry name" value="asn_synth_AEB"/>
    <property type="match status" value="1"/>
</dbReference>
<dbReference type="GO" id="GO:0005524">
    <property type="term" value="F:ATP binding"/>
    <property type="evidence" value="ECO:0007669"/>
    <property type="project" value="UniProtKB-KW"/>
</dbReference>
<dbReference type="SUPFAM" id="SSF56235">
    <property type="entry name" value="N-terminal nucleophile aminohydrolases (Ntn hydrolases)"/>
    <property type="match status" value="1"/>
</dbReference>
<evidence type="ECO:0000256" key="8">
    <source>
        <dbReference type="PIRSR" id="PIRSR001589-1"/>
    </source>
</evidence>
<protein>
    <recommendedName>
        <fullName evidence="3">asparagine synthase (glutamine-hydrolyzing)</fullName>
        <ecNumber evidence="3">6.3.5.4</ecNumber>
    </recommendedName>
</protein>
<dbReference type="SUPFAM" id="SSF52402">
    <property type="entry name" value="Adenine nucleotide alpha hydrolases-like"/>
    <property type="match status" value="1"/>
</dbReference>
<dbReference type="GO" id="GO:0004066">
    <property type="term" value="F:asparagine synthase (glutamine-hydrolyzing) activity"/>
    <property type="evidence" value="ECO:0007669"/>
    <property type="project" value="UniProtKB-EC"/>
</dbReference>
<feature type="active site" description="For GATase activity" evidence="8">
    <location>
        <position position="3"/>
    </location>
</feature>
<proteinExistence type="inferred from homology"/>
<keyword evidence="8" id="KW-0028">Amino-acid biosynthesis</keyword>
<feature type="domain" description="Glutamine amidotransferase type-2" evidence="11">
    <location>
        <begin position="3"/>
        <end position="214"/>
    </location>
</feature>
<keyword evidence="4 9" id="KW-0547">Nucleotide-binding</keyword>
<dbReference type="Gene3D" id="3.40.50.620">
    <property type="entry name" value="HUPs"/>
    <property type="match status" value="1"/>
</dbReference>
<name>A0A7C4QLT7_9PLAN</name>
<dbReference type="CDD" id="cd00712">
    <property type="entry name" value="AsnB"/>
    <property type="match status" value="1"/>
</dbReference>
<evidence type="ECO:0000256" key="2">
    <source>
        <dbReference type="ARBA" id="ARBA00005752"/>
    </source>
</evidence>
<keyword evidence="8" id="KW-0061">Asparagine biosynthesis</keyword>
<keyword evidence="12" id="KW-0436">Ligase</keyword>
<reference evidence="12" key="1">
    <citation type="journal article" date="2020" name="mSystems">
        <title>Genome- and Community-Level Interaction Insights into Carbon Utilization and Element Cycling Functions of Hydrothermarchaeota in Hydrothermal Sediment.</title>
        <authorList>
            <person name="Zhou Z."/>
            <person name="Liu Y."/>
            <person name="Xu W."/>
            <person name="Pan J."/>
            <person name="Luo Z.H."/>
            <person name="Li M."/>
        </authorList>
    </citation>
    <scope>NUCLEOTIDE SEQUENCE [LARGE SCALE GENOMIC DNA]</scope>
    <source>
        <strain evidence="12">SpSt-508</strain>
    </source>
</reference>
<dbReference type="GO" id="GO:0005829">
    <property type="term" value="C:cytosol"/>
    <property type="evidence" value="ECO:0007669"/>
    <property type="project" value="TreeGrafter"/>
</dbReference>
<dbReference type="EMBL" id="DSVQ01000006">
    <property type="protein sequence ID" value="HGT38160.1"/>
    <property type="molecule type" value="Genomic_DNA"/>
</dbReference>
<evidence type="ECO:0000256" key="4">
    <source>
        <dbReference type="ARBA" id="ARBA00022741"/>
    </source>
</evidence>
<evidence type="ECO:0000259" key="11">
    <source>
        <dbReference type="PROSITE" id="PS51278"/>
    </source>
</evidence>
<dbReference type="InterPro" id="IPR029055">
    <property type="entry name" value="Ntn_hydrolases_N"/>
</dbReference>